<proteinExistence type="predicted"/>
<gene>
    <name evidence="2" type="ORF">GJ654_15740</name>
</gene>
<dbReference type="OrthoDB" id="8550083at2"/>
<dbReference type="AlphaFoldDB" id="A0A6N8DPP8"/>
<dbReference type="EMBL" id="WNKS01000016">
    <property type="protein sequence ID" value="MTV32439.1"/>
    <property type="molecule type" value="Genomic_DNA"/>
</dbReference>
<evidence type="ECO:0000313" key="3">
    <source>
        <dbReference type="Proteomes" id="UP000439113"/>
    </source>
</evidence>
<organism evidence="2 3">
    <name type="scientific">Rhodoblastus acidophilus</name>
    <name type="common">Rhodopseudomonas acidophila</name>
    <dbReference type="NCBI Taxonomy" id="1074"/>
    <lineage>
        <taxon>Bacteria</taxon>
        <taxon>Pseudomonadati</taxon>
        <taxon>Pseudomonadota</taxon>
        <taxon>Alphaproteobacteria</taxon>
        <taxon>Hyphomicrobiales</taxon>
        <taxon>Rhodoblastaceae</taxon>
        <taxon>Rhodoblastus</taxon>
    </lineage>
</organism>
<comment type="caution">
    <text evidence="2">The sequence shown here is derived from an EMBL/GenBank/DDBJ whole genome shotgun (WGS) entry which is preliminary data.</text>
</comment>
<dbReference type="InterPro" id="IPR010331">
    <property type="entry name" value="ExoD"/>
</dbReference>
<dbReference type="Proteomes" id="UP000439113">
    <property type="component" value="Unassembled WGS sequence"/>
</dbReference>
<dbReference type="Pfam" id="PF06055">
    <property type="entry name" value="ExoD"/>
    <property type="match status" value="1"/>
</dbReference>
<feature type="transmembrane region" description="Helical" evidence="1">
    <location>
        <begin position="198"/>
        <end position="219"/>
    </location>
</feature>
<sequence>MTAPLHLDQSDARFVRSKKIAAPSAAILQGAGACQPRVRLSARLRRVLSAHPNARHFTVDRIVKALDDDGASLALFSAAGLFEAPDIRLMAAHVTSAVGAGLATGQRAVVLPRSLLRRRIPRNSLALLIHGVATLLDKADGLIRERWSWVFHPAMSVALGLTVFLLGLAAMAPIIGGGAQHAASAFLVALGQAERDGLTVMIGAVAGLASLAVAALSVSTGRKLWMRIKDWLIRCARRLKLKALHALLDRCCEGLGALAQMKWTEVLLLLMSPDTAPARERFASGAAQPALRLRARRARMAAARSLLANGMR</sequence>
<name>A0A6N8DPP8_RHOAC</name>
<accession>A0A6N8DPP8</accession>
<dbReference type="RefSeq" id="WP_155447126.1">
    <property type="nucleotide sequence ID" value="NZ_JAOQNR010000016.1"/>
</dbReference>
<reference evidence="2 3" key="1">
    <citation type="submission" date="2019-11" db="EMBL/GenBank/DDBJ databases">
        <title>Whole-genome sequence of a Rhodoblastus acidophilus DSM 142.</title>
        <authorList>
            <person name="Kyndt J.A."/>
            <person name="Meyer T.E."/>
        </authorList>
    </citation>
    <scope>NUCLEOTIDE SEQUENCE [LARGE SCALE GENOMIC DNA]</scope>
    <source>
        <strain evidence="2 3">DSM 142</strain>
    </source>
</reference>
<keyword evidence="1" id="KW-0812">Transmembrane</keyword>
<evidence type="ECO:0000313" key="2">
    <source>
        <dbReference type="EMBL" id="MTV32439.1"/>
    </source>
</evidence>
<feature type="transmembrane region" description="Helical" evidence="1">
    <location>
        <begin position="154"/>
        <end position="178"/>
    </location>
</feature>
<dbReference type="PANTHER" id="PTHR41795:SF1">
    <property type="entry name" value="EXOPOLYSACCHARIDE SYNTHESIS PROTEIN"/>
    <property type="match status" value="1"/>
</dbReference>
<keyword evidence="1" id="KW-1133">Transmembrane helix</keyword>
<protein>
    <submittedName>
        <fullName evidence="2">Uncharacterized protein</fullName>
    </submittedName>
</protein>
<keyword evidence="1" id="KW-0472">Membrane</keyword>
<dbReference type="PANTHER" id="PTHR41795">
    <property type="entry name" value="EXOPOLYSACCHARIDE SYNTHESIS PROTEIN"/>
    <property type="match status" value="1"/>
</dbReference>
<evidence type="ECO:0000256" key="1">
    <source>
        <dbReference type="SAM" id="Phobius"/>
    </source>
</evidence>